<dbReference type="InterPro" id="IPR009003">
    <property type="entry name" value="Peptidase_S1_PA"/>
</dbReference>
<feature type="region of interest" description="Disordered" evidence="1">
    <location>
        <begin position="270"/>
        <end position="290"/>
    </location>
</feature>
<dbReference type="Proteomes" id="UP001152799">
    <property type="component" value="Chromosome 7"/>
</dbReference>
<protein>
    <recommendedName>
        <fullName evidence="5">Peptidase S1 domain-containing protein</fullName>
    </recommendedName>
</protein>
<dbReference type="SUPFAM" id="SSF50494">
    <property type="entry name" value="Trypsin-like serine proteases"/>
    <property type="match status" value="1"/>
</dbReference>
<sequence length="312" mass="34516">MRIGMWKYVFLLVAVAAYSFGGDLSVSEQGQNYNFLVKMVRKDTKEKVAVGTLLSPTHVLTSAKLLVLSPSRYEANLMARQRRRKRFMMGIWFLESLLGNVISGAIESAMSRRGDSINHDLLNNGDVQILTITVPHKSRSALTFVKLLIPSDIRSSKSSWPSEWHTGRFKFADMPCENATVLGLKQGATVDLIGAKNCAEQFNIQLNEGQFCSLNKENVFCDAYQQGGPVMCGDFQVGILIPGLYCNGEPLQFASIGYYINGIAKAMKSREDEKPLPNDNSTVPTPTTTDSEGICLEPNANIFVMFLIVILL</sequence>
<keyword evidence="2" id="KW-0732">Signal</keyword>
<evidence type="ECO:0008006" key="5">
    <source>
        <dbReference type="Google" id="ProtNLM"/>
    </source>
</evidence>
<evidence type="ECO:0000256" key="2">
    <source>
        <dbReference type="SAM" id="SignalP"/>
    </source>
</evidence>
<evidence type="ECO:0000256" key="1">
    <source>
        <dbReference type="SAM" id="MobiDB-lite"/>
    </source>
</evidence>
<dbReference type="Gene3D" id="2.40.10.10">
    <property type="entry name" value="Trypsin-like serine proteases"/>
    <property type="match status" value="1"/>
</dbReference>
<feature type="chain" id="PRO_5040253821" description="Peptidase S1 domain-containing protein" evidence="2">
    <location>
        <begin position="22"/>
        <end position="312"/>
    </location>
</feature>
<gene>
    <name evidence="3" type="ORF">CEUTPL_LOCUS12233</name>
</gene>
<feature type="compositionally biased region" description="Polar residues" evidence="1">
    <location>
        <begin position="278"/>
        <end position="290"/>
    </location>
</feature>
<accession>A0A9N9MZC0</accession>
<dbReference type="InterPro" id="IPR043504">
    <property type="entry name" value="Peptidase_S1_PA_chymotrypsin"/>
</dbReference>
<reference evidence="3" key="1">
    <citation type="submission" date="2022-01" db="EMBL/GenBank/DDBJ databases">
        <authorList>
            <person name="King R."/>
        </authorList>
    </citation>
    <scope>NUCLEOTIDE SEQUENCE</scope>
</reference>
<organism evidence="3 4">
    <name type="scientific">Ceutorhynchus assimilis</name>
    <name type="common">cabbage seed weevil</name>
    <dbReference type="NCBI Taxonomy" id="467358"/>
    <lineage>
        <taxon>Eukaryota</taxon>
        <taxon>Metazoa</taxon>
        <taxon>Ecdysozoa</taxon>
        <taxon>Arthropoda</taxon>
        <taxon>Hexapoda</taxon>
        <taxon>Insecta</taxon>
        <taxon>Pterygota</taxon>
        <taxon>Neoptera</taxon>
        <taxon>Endopterygota</taxon>
        <taxon>Coleoptera</taxon>
        <taxon>Polyphaga</taxon>
        <taxon>Cucujiformia</taxon>
        <taxon>Curculionidae</taxon>
        <taxon>Ceutorhynchinae</taxon>
        <taxon>Ceutorhynchus</taxon>
    </lineage>
</organism>
<dbReference type="Gene3D" id="1.20.1250.20">
    <property type="entry name" value="MFS general substrate transporter like domains"/>
    <property type="match status" value="1"/>
</dbReference>
<feature type="signal peptide" evidence="2">
    <location>
        <begin position="1"/>
        <end position="21"/>
    </location>
</feature>
<name>A0A9N9MZC0_9CUCU</name>
<keyword evidence="4" id="KW-1185">Reference proteome</keyword>
<dbReference type="AlphaFoldDB" id="A0A9N9MZC0"/>
<proteinExistence type="predicted"/>
<dbReference type="EMBL" id="OU892283">
    <property type="protein sequence ID" value="CAG9771808.1"/>
    <property type="molecule type" value="Genomic_DNA"/>
</dbReference>
<evidence type="ECO:0000313" key="4">
    <source>
        <dbReference type="Proteomes" id="UP001152799"/>
    </source>
</evidence>
<dbReference type="InterPro" id="IPR036259">
    <property type="entry name" value="MFS_trans_sf"/>
</dbReference>
<evidence type="ECO:0000313" key="3">
    <source>
        <dbReference type="EMBL" id="CAG9771808.1"/>
    </source>
</evidence>